<reference evidence="3" key="1">
    <citation type="journal article" date="2017" name="Cell">
        <title>Insights into land plant evolution garnered from the Marchantia polymorpha genome.</title>
        <authorList>
            <person name="Bowman J.L."/>
            <person name="Kohchi T."/>
            <person name="Yamato K.T."/>
            <person name="Jenkins J."/>
            <person name="Shu S."/>
            <person name="Ishizaki K."/>
            <person name="Yamaoka S."/>
            <person name="Nishihama R."/>
            <person name="Nakamura Y."/>
            <person name="Berger F."/>
            <person name="Adam C."/>
            <person name="Aki S.S."/>
            <person name="Althoff F."/>
            <person name="Araki T."/>
            <person name="Arteaga-Vazquez M.A."/>
            <person name="Balasubrmanian S."/>
            <person name="Barry K."/>
            <person name="Bauer D."/>
            <person name="Boehm C.R."/>
            <person name="Briginshaw L."/>
            <person name="Caballero-Perez J."/>
            <person name="Catarino B."/>
            <person name="Chen F."/>
            <person name="Chiyoda S."/>
            <person name="Chovatia M."/>
            <person name="Davies K.M."/>
            <person name="Delmans M."/>
            <person name="Demura T."/>
            <person name="Dierschke T."/>
            <person name="Dolan L."/>
            <person name="Dorantes-Acosta A.E."/>
            <person name="Eklund D.M."/>
            <person name="Florent S.N."/>
            <person name="Flores-Sandoval E."/>
            <person name="Fujiyama A."/>
            <person name="Fukuzawa H."/>
            <person name="Galik B."/>
            <person name="Grimanelli D."/>
            <person name="Grimwood J."/>
            <person name="Grossniklaus U."/>
            <person name="Hamada T."/>
            <person name="Haseloff J."/>
            <person name="Hetherington A.J."/>
            <person name="Higo A."/>
            <person name="Hirakawa Y."/>
            <person name="Hundley H.N."/>
            <person name="Ikeda Y."/>
            <person name="Inoue K."/>
            <person name="Inoue S.I."/>
            <person name="Ishida S."/>
            <person name="Jia Q."/>
            <person name="Kakita M."/>
            <person name="Kanazawa T."/>
            <person name="Kawai Y."/>
            <person name="Kawashima T."/>
            <person name="Kennedy M."/>
            <person name="Kinose K."/>
            <person name="Kinoshita T."/>
            <person name="Kohara Y."/>
            <person name="Koide E."/>
            <person name="Komatsu K."/>
            <person name="Kopischke S."/>
            <person name="Kubo M."/>
            <person name="Kyozuka J."/>
            <person name="Lagercrantz U."/>
            <person name="Lin S.S."/>
            <person name="Lindquist E."/>
            <person name="Lipzen A.M."/>
            <person name="Lu C.W."/>
            <person name="De Luna E."/>
            <person name="Martienssen R.A."/>
            <person name="Minamino N."/>
            <person name="Mizutani M."/>
            <person name="Mizutani M."/>
            <person name="Mochizuki N."/>
            <person name="Monte I."/>
            <person name="Mosher R."/>
            <person name="Nagasaki H."/>
            <person name="Nakagami H."/>
            <person name="Naramoto S."/>
            <person name="Nishitani K."/>
            <person name="Ohtani M."/>
            <person name="Okamoto T."/>
            <person name="Okumura M."/>
            <person name="Phillips J."/>
            <person name="Pollak B."/>
            <person name="Reinders A."/>
            <person name="Rovekamp M."/>
            <person name="Sano R."/>
            <person name="Sawa S."/>
            <person name="Schmid M.W."/>
            <person name="Shirakawa M."/>
            <person name="Solano R."/>
            <person name="Spunde A."/>
            <person name="Suetsugu N."/>
            <person name="Sugano S."/>
            <person name="Sugiyama A."/>
            <person name="Sun R."/>
            <person name="Suzuki Y."/>
            <person name="Takenaka M."/>
            <person name="Takezawa D."/>
            <person name="Tomogane H."/>
            <person name="Tsuzuki M."/>
            <person name="Ueda T."/>
            <person name="Umeda M."/>
            <person name="Ward J.M."/>
            <person name="Watanabe Y."/>
            <person name="Yazaki K."/>
            <person name="Yokoyama R."/>
            <person name="Yoshitake Y."/>
            <person name="Yotsui I."/>
            <person name="Zachgo S."/>
            <person name="Schmutz J."/>
        </authorList>
    </citation>
    <scope>NUCLEOTIDE SEQUENCE [LARGE SCALE GENOMIC DNA]</scope>
    <source>
        <strain evidence="3">Tak-1</strain>
    </source>
</reference>
<evidence type="ECO:0000256" key="1">
    <source>
        <dbReference type="SAM" id="MobiDB-lite"/>
    </source>
</evidence>
<dbReference type="Proteomes" id="UP000244005">
    <property type="component" value="Unassembled WGS sequence"/>
</dbReference>
<organism evidence="2 3">
    <name type="scientific">Marchantia polymorpha</name>
    <name type="common">Common liverwort</name>
    <name type="synonym">Marchantia aquatica</name>
    <dbReference type="NCBI Taxonomy" id="3197"/>
    <lineage>
        <taxon>Eukaryota</taxon>
        <taxon>Viridiplantae</taxon>
        <taxon>Streptophyta</taxon>
        <taxon>Embryophyta</taxon>
        <taxon>Marchantiophyta</taxon>
        <taxon>Marchantiopsida</taxon>
        <taxon>Marchantiidae</taxon>
        <taxon>Marchantiales</taxon>
        <taxon>Marchantiaceae</taxon>
        <taxon>Marchantia</taxon>
    </lineage>
</organism>
<dbReference type="OrthoDB" id="1855221at2759"/>
<accession>A0A2R6WNM7</accession>
<name>A0A2R6WNM7_MARPO</name>
<dbReference type="EMBL" id="KZ772743">
    <property type="protein sequence ID" value="PTQ35461.1"/>
    <property type="molecule type" value="Genomic_DNA"/>
</dbReference>
<protein>
    <submittedName>
        <fullName evidence="2">Uncharacterized protein</fullName>
    </submittedName>
</protein>
<evidence type="ECO:0000313" key="3">
    <source>
        <dbReference type="Proteomes" id="UP000244005"/>
    </source>
</evidence>
<proteinExistence type="predicted"/>
<dbReference type="AlphaFoldDB" id="A0A2R6WNM7"/>
<feature type="region of interest" description="Disordered" evidence="1">
    <location>
        <begin position="54"/>
        <end position="75"/>
    </location>
</feature>
<keyword evidence="3" id="KW-1185">Reference proteome</keyword>
<gene>
    <name evidence="2" type="ORF">MARPO_0071s0074</name>
</gene>
<evidence type="ECO:0000313" key="2">
    <source>
        <dbReference type="EMBL" id="PTQ35461.1"/>
    </source>
</evidence>
<sequence length="75" mass="8090">MMTLWFRCQKLLDASGHAMVLRSLSQSGVNGPCTISLSPGSNMSTWQLITKHADTKNGNLRAPSREVPTNGQGGF</sequence>